<keyword evidence="3" id="KW-1185">Reference proteome</keyword>
<organism evidence="2 3">
    <name type="scientific">Batillaria attramentaria</name>
    <dbReference type="NCBI Taxonomy" id="370345"/>
    <lineage>
        <taxon>Eukaryota</taxon>
        <taxon>Metazoa</taxon>
        <taxon>Spiralia</taxon>
        <taxon>Lophotrochozoa</taxon>
        <taxon>Mollusca</taxon>
        <taxon>Gastropoda</taxon>
        <taxon>Caenogastropoda</taxon>
        <taxon>Sorbeoconcha</taxon>
        <taxon>Cerithioidea</taxon>
        <taxon>Batillariidae</taxon>
        <taxon>Batillaria</taxon>
    </lineage>
</organism>
<dbReference type="Proteomes" id="UP001519460">
    <property type="component" value="Unassembled WGS sequence"/>
</dbReference>
<feature type="region of interest" description="Disordered" evidence="1">
    <location>
        <begin position="1"/>
        <end position="52"/>
    </location>
</feature>
<name>A0ABD0MAZ8_9CAEN</name>
<comment type="caution">
    <text evidence="2">The sequence shown here is derived from an EMBL/GenBank/DDBJ whole genome shotgun (WGS) entry which is preliminary data.</text>
</comment>
<feature type="non-terminal residue" evidence="2">
    <location>
        <position position="52"/>
    </location>
</feature>
<gene>
    <name evidence="2" type="ORF">BaRGS_00000077</name>
</gene>
<evidence type="ECO:0000313" key="2">
    <source>
        <dbReference type="EMBL" id="KAK7508511.1"/>
    </source>
</evidence>
<reference evidence="2 3" key="1">
    <citation type="journal article" date="2023" name="Sci. Data">
        <title>Genome assembly of the Korean intertidal mud-creeper Batillaria attramentaria.</title>
        <authorList>
            <person name="Patra A.K."/>
            <person name="Ho P.T."/>
            <person name="Jun S."/>
            <person name="Lee S.J."/>
            <person name="Kim Y."/>
            <person name="Won Y.J."/>
        </authorList>
    </citation>
    <scope>NUCLEOTIDE SEQUENCE [LARGE SCALE GENOMIC DNA]</scope>
    <source>
        <strain evidence="2">Wonlab-2016</strain>
    </source>
</reference>
<evidence type="ECO:0000313" key="3">
    <source>
        <dbReference type="Proteomes" id="UP001519460"/>
    </source>
</evidence>
<protein>
    <submittedName>
        <fullName evidence="2">Uncharacterized protein</fullName>
    </submittedName>
</protein>
<dbReference type="EMBL" id="JACVVK020000001">
    <property type="protein sequence ID" value="KAK7508511.1"/>
    <property type="molecule type" value="Genomic_DNA"/>
</dbReference>
<evidence type="ECO:0000256" key="1">
    <source>
        <dbReference type="SAM" id="MobiDB-lite"/>
    </source>
</evidence>
<sequence length="52" mass="6072">MENGASSETGEHQMVNFLENLERNFPENLQRKSRTRPQEMSGTSKDLLYLTR</sequence>
<accession>A0ABD0MAZ8</accession>
<proteinExistence type="predicted"/>
<dbReference type="AlphaFoldDB" id="A0ABD0MAZ8"/>